<dbReference type="GO" id="GO:0031146">
    <property type="term" value="P:SCF-dependent proteasomal ubiquitin-dependent protein catabolic process"/>
    <property type="evidence" value="ECO:0007669"/>
    <property type="project" value="TreeGrafter"/>
</dbReference>
<evidence type="ECO:0000259" key="3">
    <source>
        <dbReference type="PROSITE" id="PS50181"/>
    </source>
</evidence>
<organism evidence="4 5">
    <name type="scientific">Cerrena zonata</name>
    <dbReference type="NCBI Taxonomy" id="2478898"/>
    <lineage>
        <taxon>Eukaryota</taxon>
        <taxon>Fungi</taxon>
        <taxon>Dikarya</taxon>
        <taxon>Basidiomycota</taxon>
        <taxon>Agaricomycotina</taxon>
        <taxon>Agaricomycetes</taxon>
        <taxon>Polyporales</taxon>
        <taxon>Cerrenaceae</taxon>
        <taxon>Cerrena</taxon>
    </lineage>
</organism>
<dbReference type="Pfam" id="PF12937">
    <property type="entry name" value="F-box-like"/>
    <property type="match status" value="1"/>
</dbReference>
<dbReference type="SUPFAM" id="SSF81383">
    <property type="entry name" value="F-box domain"/>
    <property type="match status" value="1"/>
</dbReference>
<dbReference type="GO" id="GO:0019005">
    <property type="term" value="C:SCF ubiquitin ligase complex"/>
    <property type="evidence" value="ECO:0007669"/>
    <property type="project" value="TreeGrafter"/>
</dbReference>
<evidence type="ECO:0000313" key="4">
    <source>
        <dbReference type="EMBL" id="KAK7687839.1"/>
    </source>
</evidence>
<evidence type="ECO:0000256" key="2">
    <source>
        <dbReference type="SAM" id="MobiDB-lite"/>
    </source>
</evidence>
<comment type="caution">
    <text evidence="4">The sequence shown here is derived from an EMBL/GenBank/DDBJ whole genome shotgun (WGS) entry which is preliminary data.</text>
</comment>
<dbReference type="AlphaFoldDB" id="A0AAW0G8B8"/>
<gene>
    <name evidence="4" type="ORF">QCA50_009058</name>
</gene>
<name>A0AAW0G8B8_9APHY</name>
<evidence type="ECO:0000256" key="1">
    <source>
        <dbReference type="ARBA" id="ARBA00022786"/>
    </source>
</evidence>
<protein>
    <recommendedName>
        <fullName evidence="3">F-box domain-containing protein</fullName>
    </recommendedName>
</protein>
<dbReference type="InterPro" id="IPR001810">
    <property type="entry name" value="F-box_dom"/>
</dbReference>
<dbReference type="InterPro" id="IPR036047">
    <property type="entry name" value="F-box-like_dom_sf"/>
</dbReference>
<evidence type="ECO:0000313" key="5">
    <source>
        <dbReference type="Proteomes" id="UP001385951"/>
    </source>
</evidence>
<feature type="compositionally biased region" description="Polar residues" evidence="2">
    <location>
        <begin position="57"/>
        <end position="71"/>
    </location>
</feature>
<reference evidence="4 5" key="1">
    <citation type="submission" date="2022-09" db="EMBL/GenBank/DDBJ databases">
        <authorList>
            <person name="Palmer J.M."/>
        </authorList>
    </citation>
    <scope>NUCLEOTIDE SEQUENCE [LARGE SCALE GENOMIC DNA]</scope>
    <source>
        <strain evidence="4 5">DSM 7382</strain>
    </source>
</reference>
<dbReference type="PROSITE" id="PS50181">
    <property type="entry name" value="FBOX"/>
    <property type="match status" value="1"/>
</dbReference>
<keyword evidence="5" id="KW-1185">Reference proteome</keyword>
<dbReference type="PANTHER" id="PTHR12874">
    <property type="entry name" value="F-BOX ONLY PROTEIN 48-RELATED"/>
    <property type="match status" value="1"/>
</dbReference>
<dbReference type="PANTHER" id="PTHR12874:SF9">
    <property type="entry name" value="F-BOX ONLY PROTEIN 48"/>
    <property type="match status" value="1"/>
</dbReference>
<feature type="domain" description="F-box" evidence="3">
    <location>
        <begin position="201"/>
        <end position="247"/>
    </location>
</feature>
<dbReference type="Proteomes" id="UP001385951">
    <property type="component" value="Unassembled WGS sequence"/>
</dbReference>
<feature type="region of interest" description="Disordered" evidence="2">
    <location>
        <begin position="25"/>
        <end position="71"/>
    </location>
</feature>
<feature type="compositionally biased region" description="Basic and acidic residues" evidence="2">
    <location>
        <begin position="25"/>
        <end position="37"/>
    </location>
</feature>
<proteinExistence type="predicted"/>
<dbReference type="Pfam" id="PF19270">
    <property type="entry name" value="FBO_C"/>
    <property type="match status" value="1"/>
</dbReference>
<keyword evidence="1" id="KW-0833">Ubl conjugation pathway</keyword>
<sequence>MQSAPPREDLQEQLARFREEWKAEVERVKAQKTEHTSDGPPSPTQEKSKVTLKADDTGSQNPPAPTTTNVDLPSQLTSELLSTPFFSLPNSVRRLKKAFRMEDHVDGIYRMLELRQELPADPPTTATTVTIEGHGKHARRDSHSHHTSVPHPHRPDVHHLIDGLRHLELNRNRKAPHILLYPLIAEWSTPLEFLPEDEAESIPISKFPDELLLYVLQFLDVWALERFALVNRKARIVTLDSGLWRTFVEELYIPPQITYDEEIDDLLEEYVHDYRRVYIEHPRIRLDGVYIAVCHYIRNGLSENAWVHISHLVTYNRYLRFYPDGTVLSLLAGEEHPPQQIIPLLKPTLKQKGFFIGEWRLEGTTVYITSLTDPTGLTSSSSRYTFQMTLELRSRPTLGRWNRLDMKGYDSVNVETGEATPVSLKHDRPFWFSKVRSYG</sequence>
<dbReference type="InterPro" id="IPR045464">
    <property type="entry name" value="Hrt3/FBXO9_C"/>
</dbReference>
<dbReference type="Gene3D" id="1.20.1280.50">
    <property type="match status" value="1"/>
</dbReference>
<feature type="compositionally biased region" description="Basic and acidic residues" evidence="2">
    <location>
        <begin position="46"/>
        <end position="56"/>
    </location>
</feature>
<accession>A0AAW0G8B8</accession>
<dbReference type="GO" id="GO:0005737">
    <property type="term" value="C:cytoplasm"/>
    <property type="evidence" value="ECO:0007669"/>
    <property type="project" value="TreeGrafter"/>
</dbReference>
<dbReference type="EMBL" id="JASBNA010000012">
    <property type="protein sequence ID" value="KAK7687839.1"/>
    <property type="molecule type" value="Genomic_DNA"/>
</dbReference>